<keyword evidence="1" id="KW-1133">Transmembrane helix</keyword>
<gene>
    <name evidence="2" type="ORF">ElyMa_004843800</name>
</gene>
<proteinExistence type="predicted"/>
<keyword evidence="1" id="KW-0472">Membrane</keyword>
<dbReference type="EMBL" id="BMAT01009686">
    <property type="protein sequence ID" value="GFS11815.1"/>
    <property type="molecule type" value="Genomic_DNA"/>
</dbReference>
<keyword evidence="1" id="KW-0812">Transmembrane</keyword>
<reference evidence="2 3" key="1">
    <citation type="journal article" date="2021" name="Elife">
        <title>Chloroplast acquisition without the gene transfer in kleptoplastic sea slugs, Plakobranchus ocellatus.</title>
        <authorList>
            <person name="Maeda T."/>
            <person name="Takahashi S."/>
            <person name="Yoshida T."/>
            <person name="Shimamura S."/>
            <person name="Takaki Y."/>
            <person name="Nagai Y."/>
            <person name="Toyoda A."/>
            <person name="Suzuki Y."/>
            <person name="Arimoto A."/>
            <person name="Ishii H."/>
            <person name="Satoh N."/>
            <person name="Nishiyama T."/>
            <person name="Hasebe M."/>
            <person name="Maruyama T."/>
            <person name="Minagawa J."/>
            <person name="Obokata J."/>
            <person name="Shigenobu S."/>
        </authorList>
    </citation>
    <scope>NUCLEOTIDE SEQUENCE [LARGE SCALE GENOMIC DNA]</scope>
</reference>
<protein>
    <submittedName>
        <fullName evidence="2">ATP-binding cassette sub-family A member 3</fullName>
    </submittedName>
</protein>
<evidence type="ECO:0000313" key="3">
    <source>
        <dbReference type="Proteomes" id="UP000762676"/>
    </source>
</evidence>
<feature type="transmembrane region" description="Helical" evidence="1">
    <location>
        <begin position="98"/>
        <end position="117"/>
    </location>
</feature>
<evidence type="ECO:0000313" key="2">
    <source>
        <dbReference type="EMBL" id="GFS11815.1"/>
    </source>
</evidence>
<keyword evidence="2" id="KW-0067">ATP-binding</keyword>
<evidence type="ECO:0000256" key="1">
    <source>
        <dbReference type="SAM" id="Phobius"/>
    </source>
</evidence>
<feature type="transmembrane region" description="Helical" evidence="1">
    <location>
        <begin position="21"/>
        <end position="46"/>
    </location>
</feature>
<dbReference type="Proteomes" id="UP000762676">
    <property type="component" value="Unassembled WGS sequence"/>
</dbReference>
<accession>A0AAV4IPH2</accession>
<sequence>MGFGSQLGLLLWKNWILQKRRVCVSIFEVALPVFFAALVLLLRLVISTNYISSPTIYDREQVSSFYLPNASIGFVPETSETRMVMQLLLEKLNGEPEYGFNNLVVVVVVLVVIVVMVV</sequence>
<keyword evidence="2" id="KW-0547">Nucleotide-binding</keyword>
<keyword evidence="3" id="KW-1185">Reference proteome</keyword>
<dbReference type="GO" id="GO:0005524">
    <property type="term" value="F:ATP binding"/>
    <property type="evidence" value="ECO:0007669"/>
    <property type="project" value="UniProtKB-KW"/>
</dbReference>
<name>A0AAV4IPH2_9GAST</name>
<organism evidence="2 3">
    <name type="scientific">Elysia marginata</name>
    <dbReference type="NCBI Taxonomy" id="1093978"/>
    <lineage>
        <taxon>Eukaryota</taxon>
        <taxon>Metazoa</taxon>
        <taxon>Spiralia</taxon>
        <taxon>Lophotrochozoa</taxon>
        <taxon>Mollusca</taxon>
        <taxon>Gastropoda</taxon>
        <taxon>Heterobranchia</taxon>
        <taxon>Euthyneura</taxon>
        <taxon>Panpulmonata</taxon>
        <taxon>Sacoglossa</taxon>
        <taxon>Placobranchoidea</taxon>
        <taxon>Plakobranchidae</taxon>
        <taxon>Elysia</taxon>
    </lineage>
</organism>
<dbReference type="AlphaFoldDB" id="A0AAV4IPH2"/>
<comment type="caution">
    <text evidence="2">The sequence shown here is derived from an EMBL/GenBank/DDBJ whole genome shotgun (WGS) entry which is preliminary data.</text>
</comment>